<dbReference type="InterPro" id="IPR036514">
    <property type="entry name" value="SGNH_hydro_sf"/>
</dbReference>
<dbReference type="EMBL" id="MORL01000003">
    <property type="protein sequence ID" value="OIN59678.1"/>
    <property type="molecule type" value="Genomic_DNA"/>
</dbReference>
<feature type="compositionally biased region" description="Low complexity" evidence="2">
    <location>
        <begin position="738"/>
        <end position="756"/>
    </location>
</feature>
<feature type="compositionally biased region" description="Low complexity" evidence="2">
    <location>
        <begin position="588"/>
        <end position="611"/>
    </location>
</feature>
<evidence type="ECO:0000256" key="2">
    <source>
        <dbReference type="SAM" id="MobiDB-lite"/>
    </source>
</evidence>
<comment type="caution">
    <text evidence="4">The sequence shown here is derived from an EMBL/GenBank/DDBJ whole genome shotgun (WGS) entry which is preliminary data.</text>
</comment>
<feature type="domain" description="Sialate O-acetylesterase" evidence="3">
    <location>
        <begin position="121"/>
        <end position="313"/>
    </location>
</feature>
<dbReference type="AlphaFoldDB" id="A0A1S2VPF9"/>
<reference evidence="4 5" key="1">
    <citation type="submission" date="2016-10" db="EMBL/GenBank/DDBJ databases">
        <title>Arsenicibacter rosenii gen. nov., sp. nov., an efficient arsenic-methylating bacterium isolated from an arsenic-contaminated paddy soil.</title>
        <authorList>
            <person name="Huang K."/>
        </authorList>
    </citation>
    <scope>NUCLEOTIDE SEQUENCE [LARGE SCALE GENOMIC DNA]</scope>
    <source>
        <strain evidence="4 5">SM-1</strain>
    </source>
</reference>
<keyword evidence="5" id="KW-1185">Reference proteome</keyword>
<sequence length="908" mass="96723">MNRFLLVIGLLFGAVSSLWAQVSIMSPQARMVFQRNLQNEASVPISGLCPANATRVEARFEIIPGGGGTSTNWIQIDGNPQNGTFQGNLTARGGWYRLFVRVLAGNANIGEAVLDRVGVGEVFIIAGQSNASGGLQPTPGASDDRVSVVDYADGDLTESRFPLVFSKADAGRSVGPFNPLYIWGMLGDRLVKRLNVPVLFYGAAYGGTNSEVWKISANGQNPGGQPGELLMPYRCIGAVLEHYTRRTGVRAVLWHQGESDNGYRGEQAYFDNVKTVIDKSRQESGFSRLPWVVSRVSYIGGTTDQNIINGQNKLIREVDQVWPGPETDPLIGPDNRFDGLHFGGQGLIRLTDLWEKCLTENFFAQSAPGTVSGAPAVITTGYVLPLNQQQAGQAISVPYLRSNIGFRDGNQFSVQLLKDGGLVQELGTGTGNPLRVNLPGNIQTGQYQVRVLSTNPAYTGSVSPLFSANGVAPNTGGGGSTTTGQIQQISYKYDAPTHGFDVFVQADGSTEVKLERLDGAFSASGWFPMVSGSYSGGFNYTRFYAPAAVGVGGVESGQYRLTVQRTGQSSTAQSFVFSPANGTWKLYPTTDTGTGSTGGSTTTPPSSTTTTVPNNVETVAIRKIGYKYDVPTHGFQLLVDASTAVEVRLERLDGTFSPSDWGTAQSYTNESGYGYQRFYAPVAPGVGGVEAGRYRLSARIAGQPSTAVGVEVVLQYGIFPVYTSAGSSGTTSSGGGSTTTPPTTTPPTTTTTTPPTTVAGIRKLGYKYDAPTNGLQVLVDADGNVQIKIERLDGTFSPSDWGTAQSYTNESGYNLQRFYPPVSPGVGGAVSGRYRLSARLADNPSTEVSVEVALQWGVFGIYPVPTVAKSNTIDSETIQRQFYIPTFVIPGNQLGCSGCIPLDVQRIR</sequence>
<evidence type="ECO:0000313" key="5">
    <source>
        <dbReference type="Proteomes" id="UP000181790"/>
    </source>
</evidence>
<dbReference type="RefSeq" id="WP_071502474.1">
    <property type="nucleotide sequence ID" value="NZ_MORL01000003.1"/>
</dbReference>
<organism evidence="4 5">
    <name type="scientific">Arsenicibacter rosenii</name>
    <dbReference type="NCBI Taxonomy" id="1750698"/>
    <lineage>
        <taxon>Bacteria</taxon>
        <taxon>Pseudomonadati</taxon>
        <taxon>Bacteroidota</taxon>
        <taxon>Cytophagia</taxon>
        <taxon>Cytophagales</taxon>
        <taxon>Spirosomataceae</taxon>
        <taxon>Arsenicibacter</taxon>
    </lineage>
</organism>
<dbReference type="OrthoDB" id="1488710at2"/>
<evidence type="ECO:0000313" key="4">
    <source>
        <dbReference type="EMBL" id="OIN59678.1"/>
    </source>
</evidence>
<gene>
    <name evidence="4" type="ORF">BLX24_07360</name>
</gene>
<proteinExistence type="predicted"/>
<accession>A0A1S2VPF9</accession>
<feature type="region of interest" description="Disordered" evidence="2">
    <location>
        <begin position="727"/>
        <end position="756"/>
    </location>
</feature>
<dbReference type="GO" id="GO:0016788">
    <property type="term" value="F:hydrolase activity, acting on ester bonds"/>
    <property type="evidence" value="ECO:0007669"/>
    <property type="project" value="UniProtKB-ARBA"/>
</dbReference>
<dbReference type="SUPFAM" id="SSF52266">
    <property type="entry name" value="SGNH hydrolase"/>
    <property type="match status" value="1"/>
</dbReference>
<evidence type="ECO:0000256" key="1">
    <source>
        <dbReference type="ARBA" id="ARBA00022801"/>
    </source>
</evidence>
<keyword evidence="1" id="KW-0378">Hydrolase</keyword>
<dbReference type="Gene3D" id="3.40.50.1110">
    <property type="entry name" value="SGNH hydrolase"/>
    <property type="match status" value="1"/>
</dbReference>
<dbReference type="Proteomes" id="UP000181790">
    <property type="component" value="Unassembled WGS sequence"/>
</dbReference>
<dbReference type="Pfam" id="PF03629">
    <property type="entry name" value="SASA"/>
    <property type="match status" value="1"/>
</dbReference>
<name>A0A1S2VPF9_9BACT</name>
<evidence type="ECO:0000259" key="3">
    <source>
        <dbReference type="Pfam" id="PF03629"/>
    </source>
</evidence>
<protein>
    <recommendedName>
        <fullName evidence="3">Sialate O-acetylesterase domain-containing protein</fullName>
    </recommendedName>
</protein>
<feature type="region of interest" description="Disordered" evidence="2">
    <location>
        <begin position="587"/>
        <end position="612"/>
    </location>
</feature>
<dbReference type="InterPro" id="IPR005181">
    <property type="entry name" value="SASA"/>
</dbReference>